<feature type="signal peptide" evidence="2">
    <location>
        <begin position="1"/>
        <end position="24"/>
    </location>
</feature>
<sequence length="336" mass="36357">MNSRLLTTVAALGALTTISFSAHAADLIEPPIYVEPAPIIHPEPVSTSGWYLRGDVGYRFEESTNGRYRYLERGYGQYNPVTNHTVYRDFFESYNYDEITLEKSALISGGVGYRFNDFARIDLTADYFKNDLRGSTACANVPFDQCSYDDESESDVWVLMANAYADLGTYAGITPYVGGGLGFAHVSYSALKNKFDCKGDYLAASKSGHHGGNSLCGTTLTHEGMSNWRFAYGLTAGASFDITSNLKFDAGYKWTHVNGGEAFGFDALDIAAGASGAQGHDNGFDIHTVRAGLRYEFGGCCGGGFGKAPVPVGPVFAEPAPLYAEPEPLYSDVVYK</sequence>
<evidence type="ECO:0000256" key="1">
    <source>
        <dbReference type="ARBA" id="ARBA00022729"/>
    </source>
</evidence>
<proteinExistence type="predicted"/>
<dbReference type="Gene3D" id="2.40.160.20">
    <property type="match status" value="1"/>
</dbReference>
<feature type="domain" description="Outer membrane protein beta-barrel" evidence="3">
    <location>
        <begin position="92"/>
        <end position="297"/>
    </location>
</feature>
<keyword evidence="5" id="KW-1185">Reference proteome</keyword>
<name>A0ABU5I748_9HYPH</name>
<dbReference type="Proteomes" id="UP001294412">
    <property type="component" value="Unassembled WGS sequence"/>
</dbReference>
<organism evidence="4 5">
    <name type="scientific">Fulvimarina uroteuthidis</name>
    <dbReference type="NCBI Taxonomy" id="3098149"/>
    <lineage>
        <taxon>Bacteria</taxon>
        <taxon>Pseudomonadati</taxon>
        <taxon>Pseudomonadota</taxon>
        <taxon>Alphaproteobacteria</taxon>
        <taxon>Hyphomicrobiales</taxon>
        <taxon>Aurantimonadaceae</taxon>
        <taxon>Fulvimarina</taxon>
    </lineage>
</organism>
<dbReference type="RefSeq" id="WP_322188576.1">
    <property type="nucleotide sequence ID" value="NZ_JAXLPB010000006.1"/>
</dbReference>
<dbReference type="Pfam" id="PF13505">
    <property type="entry name" value="OMP_b-brl"/>
    <property type="match status" value="1"/>
</dbReference>
<comment type="caution">
    <text evidence="4">The sequence shown here is derived from an EMBL/GenBank/DDBJ whole genome shotgun (WGS) entry which is preliminary data.</text>
</comment>
<feature type="chain" id="PRO_5046236781" evidence="2">
    <location>
        <begin position="25"/>
        <end position="336"/>
    </location>
</feature>
<dbReference type="SUPFAM" id="SSF56925">
    <property type="entry name" value="OMPA-like"/>
    <property type="match status" value="1"/>
</dbReference>
<evidence type="ECO:0000256" key="2">
    <source>
        <dbReference type="SAM" id="SignalP"/>
    </source>
</evidence>
<evidence type="ECO:0000313" key="4">
    <source>
        <dbReference type="EMBL" id="MDY8110733.1"/>
    </source>
</evidence>
<dbReference type="InterPro" id="IPR027385">
    <property type="entry name" value="Beta-barrel_OMP"/>
</dbReference>
<keyword evidence="1 2" id="KW-0732">Signal</keyword>
<gene>
    <name evidence="4" type="ORF">U0C82_16445</name>
</gene>
<dbReference type="InterPro" id="IPR011250">
    <property type="entry name" value="OMP/PagP_B-barrel"/>
</dbReference>
<evidence type="ECO:0000259" key="3">
    <source>
        <dbReference type="Pfam" id="PF13505"/>
    </source>
</evidence>
<evidence type="ECO:0000313" key="5">
    <source>
        <dbReference type="Proteomes" id="UP001294412"/>
    </source>
</evidence>
<accession>A0ABU5I748</accession>
<reference evidence="4 5" key="1">
    <citation type="submission" date="2023-12" db="EMBL/GenBank/DDBJ databases">
        <title>Description of Novel Strain Fulvimarina sp. 2208YS6-2-32 isolated from Uroteuthis (Photololigo) edulis.</title>
        <authorList>
            <person name="Park J.-S."/>
        </authorList>
    </citation>
    <scope>NUCLEOTIDE SEQUENCE [LARGE SCALE GENOMIC DNA]</scope>
    <source>
        <strain evidence="4 5">2208YS6-2-32</strain>
    </source>
</reference>
<protein>
    <submittedName>
        <fullName evidence="4">Outer membrane protein</fullName>
    </submittedName>
</protein>
<dbReference type="EMBL" id="JAXLPB010000006">
    <property type="protein sequence ID" value="MDY8110733.1"/>
    <property type="molecule type" value="Genomic_DNA"/>
</dbReference>